<evidence type="ECO:0000313" key="1">
    <source>
        <dbReference type="EMBL" id="KAF5343482.1"/>
    </source>
</evidence>
<organism evidence="1 2">
    <name type="scientific">Tetrapyrgos nigripes</name>
    <dbReference type="NCBI Taxonomy" id="182062"/>
    <lineage>
        <taxon>Eukaryota</taxon>
        <taxon>Fungi</taxon>
        <taxon>Dikarya</taxon>
        <taxon>Basidiomycota</taxon>
        <taxon>Agaricomycotina</taxon>
        <taxon>Agaricomycetes</taxon>
        <taxon>Agaricomycetidae</taxon>
        <taxon>Agaricales</taxon>
        <taxon>Marasmiineae</taxon>
        <taxon>Marasmiaceae</taxon>
        <taxon>Tetrapyrgos</taxon>
    </lineage>
</organism>
<dbReference type="EMBL" id="JAACJM010000139">
    <property type="protein sequence ID" value="KAF5343482.1"/>
    <property type="molecule type" value="Genomic_DNA"/>
</dbReference>
<keyword evidence="2" id="KW-1185">Reference proteome</keyword>
<accession>A0A8H5FNY6</accession>
<reference evidence="1 2" key="1">
    <citation type="journal article" date="2020" name="ISME J.">
        <title>Uncovering the hidden diversity of litter-decomposition mechanisms in mushroom-forming fungi.</title>
        <authorList>
            <person name="Floudas D."/>
            <person name="Bentzer J."/>
            <person name="Ahren D."/>
            <person name="Johansson T."/>
            <person name="Persson P."/>
            <person name="Tunlid A."/>
        </authorList>
    </citation>
    <scope>NUCLEOTIDE SEQUENCE [LARGE SCALE GENOMIC DNA]</scope>
    <source>
        <strain evidence="1 2">CBS 291.85</strain>
    </source>
</reference>
<dbReference type="AlphaFoldDB" id="A0A8H5FNY6"/>
<dbReference type="Proteomes" id="UP000559256">
    <property type="component" value="Unassembled WGS sequence"/>
</dbReference>
<sequence length="175" mass="20055">MYVGTRFRQTRRLSTTAINPFIEMSCSTCHLASTASNLKSRKRTTHYPIPKCHPPGTIQVFGFPLSERYIEKLEQKLYPIPEEGNDDEMDEAISNSCGVLRIHWLELCEKACPQWPFELVTATYHNDSSPFICLADNTHSDRMTIPPKDVLESLKQALRADGCKGKLGWYPLYDW</sequence>
<evidence type="ECO:0000313" key="2">
    <source>
        <dbReference type="Proteomes" id="UP000559256"/>
    </source>
</evidence>
<name>A0A8H5FNY6_9AGAR</name>
<gene>
    <name evidence="1" type="ORF">D9758_015648</name>
</gene>
<protein>
    <submittedName>
        <fullName evidence="1">Uncharacterized protein</fullName>
    </submittedName>
</protein>
<comment type="caution">
    <text evidence="1">The sequence shown here is derived from an EMBL/GenBank/DDBJ whole genome shotgun (WGS) entry which is preliminary data.</text>
</comment>
<proteinExistence type="predicted"/>